<gene>
    <name evidence="8" type="ORF">CAMP_LOCUS15993</name>
</gene>
<organism evidence="8 9">
    <name type="scientific">Caenorhabditis angaria</name>
    <dbReference type="NCBI Taxonomy" id="860376"/>
    <lineage>
        <taxon>Eukaryota</taxon>
        <taxon>Metazoa</taxon>
        <taxon>Ecdysozoa</taxon>
        <taxon>Nematoda</taxon>
        <taxon>Chromadorea</taxon>
        <taxon>Rhabditida</taxon>
        <taxon>Rhabditina</taxon>
        <taxon>Rhabditomorpha</taxon>
        <taxon>Rhabditoidea</taxon>
        <taxon>Rhabditidae</taxon>
        <taxon>Peloderinae</taxon>
        <taxon>Caenorhabditis</taxon>
    </lineage>
</organism>
<evidence type="ECO:0000313" key="8">
    <source>
        <dbReference type="EMBL" id="CAI5453356.1"/>
    </source>
</evidence>
<dbReference type="PANTHER" id="PTHR15283:SF4">
    <property type="entry name" value="BURSICON"/>
    <property type="match status" value="1"/>
</dbReference>
<dbReference type="EMBL" id="CANHGI010000005">
    <property type="protein sequence ID" value="CAI5453356.1"/>
    <property type="molecule type" value="Genomic_DNA"/>
</dbReference>
<evidence type="ECO:0000256" key="1">
    <source>
        <dbReference type="ARBA" id="ARBA00004613"/>
    </source>
</evidence>
<reference evidence="8" key="1">
    <citation type="submission" date="2022-11" db="EMBL/GenBank/DDBJ databases">
        <authorList>
            <person name="Kikuchi T."/>
        </authorList>
    </citation>
    <scope>NUCLEOTIDE SEQUENCE</scope>
    <source>
        <strain evidence="8">PS1010</strain>
    </source>
</reference>
<evidence type="ECO:0000313" key="9">
    <source>
        <dbReference type="Proteomes" id="UP001152747"/>
    </source>
</evidence>
<dbReference type="InterPro" id="IPR029034">
    <property type="entry name" value="Cystine-knot_cytokine"/>
</dbReference>
<name>A0A9P1N9P6_9PELO</name>
<dbReference type="GO" id="GO:0005615">
    <property type="term" value="C:extracellular space"/>
    <property type="evidence" value="ECO:0007669"/>
    <property type="project" value="TreeGrafter"/>
</dbReference>
<dbReference type="OrthoDB" id="10061784at2759"/>
<dbReference type="InterPro" id="IPR006207">
    <property type="entry name" value="Cys_knot_C"/>
</dbReference>
<keyword evidence="4" id="KW-1015">Disulfide bond</keyword>
<keyword evidence="6" id="KW-1133">Transmembrane helix</keyword>
<dbReference type="GO" id="GO:0038098">
    <property type="term" value="P:sequestering of BMP from receptor via BMP binding"/>
    <property type="evidence" value="ECO:0007669"/>
    <property type="project" value="TreeGrafter"/>
</dbReference>
<dbReference type="PANTHER" id="PTHR15283">
    <property type="entry name" value="GREMLIN 1"/>
    <property type="match status" value="1"/>
</dbReference>
<evidence type="ECO:0000256" key="3">
    <source>
        <dbReference type="ARBA" id="ARBA00022729"/>
    </source>
</evidence>
<feature type="transmembrane region" description="Helical" evidence="6">
    <location>
        <begin position="12"/>
        <end position="36"/>
    </location>
</feature>
<evidence type="ECO:0000256" key="6">
    <source>
        <dbReference type="SAM" id="Phobius"/>
    </source>
</evidence>
<sequence length="241" mass="27455">MKRSERRRKRSATTLFRPIIFILFIFLFSSDFYFLYGDAAPVADALLIYSTDNDHNNVSTNFNEISRNAFLSLTGKPVEARFPTYHIVNNNKINNAPKHHHHRKKHRKNRVEEGDDKEGKETILDGRKHALMQLADPQALKMQTKCDGQKFKQRVRVDGCLTKVVVNRLCHGTCASFFIPRMHSKKLKAAFKSCATCAPSDYDFVDITLDCPGQTPPTATRTIVKVKSCKCREVSISSLYA</sequence>
<comment type="caution">
    <text evidence="8">The sequence shown here is derived from an EMBL/GenBank/DDBJ whole genome shotgun (WGS) entry which is preliminary data.</text>
</comment>
<keyword evidence="9" id="KW-1185">Reference proteome</keyword>
<evidence type="ECO:0000256" key="2">
    <source>
        <dbReference type="ARBA" id="ARBA00022525"/>
    </source>
</evidence>
<comment type="subcellular location">
    <subcellularLocation>
        <location evidence="1">Secreted</location>
    </subcellularLocation>
</comment>
<protein>
    <recommendedName>
        <fullName evidence="7">CTCK domain-containing protein</fullName>
    </recommendedName>
</protein>
<feature type="region of interest" description="Disordered" evidence="5">
    <location>
        <begin position="92"/>
        <end position="118"/>
    </location>
</feature>
<dbReference type="InterPro" id="IPR004133">
    <property type="entry name" value="DAN_dom"/>
</dbReference>
<dbReference type="GO" id="GO:0048018">
    <property type="term" value="F:receptor ligand activity"/>
    <property type="evidence" value="ECO:0007669"/>
    <property type="project" value="TreeGrafter"/>
</dbReference>
<dbReference type="Pfam" id="PF03045">
    <property type="entry name" value="DAN"/>
    <property type="match status" value="1"/>
</dbReference>
<dbReference type="Gene3D" id="2.10.90.10">
    <property type="entry name" value="Cystine-knot cytokines"/>
    <property type="match status" value="1"/>
</dbReference>
<dbReference type="SMART" id="SM00041">
    <property type="entry name" value="CT"/>
    <property type="match status" value="1"/>
</dbReference>
<evidence type="ECO:0000256" key="4">
    <source>
        <dbReference type="ARBA" id="ARBA00023157"/>
    </source>
</evidence>
<keyword evidence="2" id="KW-0964">Secreted</keyword>
<feature type="domain" description="CTCK" evidence="7">
    <location>
        <begin position="148"/>
        <end position="236"/>
    </location>
</feature>
<accession>A0A9P1N9P6</accession>
<keyword evidence="3" id="KW-0732">Signal</keyword>
<keyword evidence="6" id="KW-0472">Membrane</keyword>
<keyword evidence="6" id="KW-0812">Transmembrane</keyword>
<dbReference type="GO" id="GO:0009887">
    <property type="term" value="P:animal organ morphogenesis"/>
    <property type="evidence" value="ECO:0007669"/>
    <property type="project" value="TreeGrafter"/>
</dbReference>
<dbReference type="GO" id="GO:0036122">
    <property type="term" value="F:BMP binding"/>
    <property type="evidence" value="ECO:0007669"/>
    <property type="project" value="TreeGrafter"/>
</dbReference>
<proteinExistence type="predicted"/>
<feature type="compositionally biased region" description="Basic residues" evidence="5">
    <location>
        <begin position="97"/>
        <end position="109"/>
    </location>
</feature>
<evidence type="ECO:0000259" key="7">
    <source>
        <dbReference type="SMART" id="SM00041"/>
    </source>
</evidence>
<dbReference type="Proteomes" id="UP001152747">
    <property type="component" value="Unassembled WGS sequence"/>
</dbReference>
<dbReference type="AlphaFoldDB" id="A0A9P1N9P6"/>
<evidence type="ECO:0000256" key="5">
    <source>
        <dbReference type="SAM" id="MobiDB-lite"/>
    </source>
</evidence>